<feature type="domain" description="Histidine kinase" evidence="13">
    <location>
        <begin position="248"/>
        <end position="462"/>
    </location>
</feature>
<evidence type="ECO:0000313" key="15">
    <source>
        <dbReference type="EMBL" id="SDF82249.1"/>
    </source>
</evidence>
<accession>A0A1G7P9H2</accession>
<dbReference type="STRING" id="284577.SAMN05216571_102167"/>
<reference evidence="15 16" key="1">
    <citation type="submission" date="2016-10" db="EMBL/GenBank/DDBJ databases">
        <authorList>
            <person name="de Groot N.N."/>
        </authorList>
    </citation>
    <scope>NUCLEOTIDE SEQUENCE [LARGE SCALE GENOMIC DNA]</scope>
    <source>
        <strain evidence="15 16">BH539</strain>
    </source>
</reference>
<keyword evidence="6 12" id="KW-0812">Transmembrane</keyword>
<feature type="transmembrane region" description="Helical" evidence="12">
    <location>
        <begin position="173"/>
        <end position="192"/>
    </location>
</feature>
<evidence type="ECO:0000259" key="14">
    <source>
        <dbReference type="PROSITE" id="PS50885"/>
    </source>
</evidence>
<evidence type="ECO:0000313" key="16">
    <source>
        <dbReference type="Proteomes" id="UP000198641"/>
    </source>
</evidence>
<evidence type="ECO:0000256" key="10">
    <source>
        <dbReference type="ARBA" id="ARBA00023136"/>
    </source>
</evidence>
<dbReference type="SMART" id="SM00388">
    <property type="entry name" value="HisKA"/>
    <property type="match status" value="1"/>
</dbReference>
<dbReference type="InterPro" id="IPR005467">
    <property type="entry name" value="His_kinase_dom"/>
</dbReference>
<name>A0A1G7P9H2_9GAMM</name>
<proteinExistence type="predicted"/>
<dbReference type="InterPro" id="IPR003660">
    <property type="entry name" value="HAMP_dom"/>
</dbReference>
<dbReference type="Proteomes" id="UP000198641">
    <property type="component" value="Unassembled WGS sequence"/>
</dbReference>
<dbReference type="SMART" id="SM00387">
    <property type="entry name" value="HATPase_c"/>
    <property type="match status" value="1"/>
</dbReference>
<dbReference type="RefSeq" id="WP_092523133.1">
    <property type="nucleotide sequence ID" value="NZ_FNCI01000002.1"/>
</dbReference>
<evidence type="ECO:0000259" key="13">
    <source>
        <dbReference type="PROSITE" id="PS50109"/>
    </source>
</evidence>
<dbReference type="CDD" id="cd00075">
    <property type="entry name" value="HATPase"/>
    <property type="match status" value="1"/>
</dbReference>
<comment type="subcellular location">
    <subcellularLocation>
        <location evidence="2">Membrane</location>
    </subcellularLocation>
</comment>
<keyword evidence="16" id="KW-1185">Reference proteome</keyword>
<dbReference type="InterPro" id="IPR036890">
    <property type="entry name" value="HATPase_C_sf"/>
</dbReference>
<feature type="transmembrane region" description="Helical" evidence="12">
    <location>
        <begin position="12"/>
        <end position="32"/>
    </location>
</feature>
<dbReference type="AlphaFoldDB" id="A0A1G7P9H2"/>
<evidence type="ECO:0000256" key="2">
    <source>
        <dbReference type="ARBA" id="ARBA00004370"/>
    </source>
</evidence>
<protein>
    <recommendedName>
        <fullName evidence="3">histidine kinase</fullName>
        <ecNumber evidence="3">2.7.13.3</ecNumber>
    </recommendedName>
</protein>
<gene>
    <name evidence="15" type="ORF">SAMN05216571_102167</name>
</gene>
<evidence type="ECO:0000256" key="8">
    <source>
        <dbReference type="ARBA" id="ARBA00022989"/>
    </source>
</evidence>
<evidence type="ECO:0000256" key="7">
    <source>
        <dbReference type="ARBA" id="ARBA00022777"/>
    </source>
</evidence>
<dbReference type="Pfam" id="PF08521">
    <property type="entry name" value="2CSK_N"/>
    <property type="match status" value="1"/>
</dbReference>
<keyword evidence="9" id="KW-0902">Two-component regulatory system</keyword>
<organism evidence="15 16">
    <name type="scientific">Onishia taeanensis</name>
    <dbReference type="NCBI Taxonomy" id="284577"/>
    <lineage>
        <taxon>Bacteria</taxon>
        <taxon>Pseudomonadati</taxon>
        <taxon>Pseudomonadota</taxon>
        <taxon>Gammaproteobacteria</taxon>
        <taxon>Oceanospirillales</taxon>
        <taxon>Halomonadaceae</taxon>
        <taxon>Onishia</taxon>
    </lineage>
</organism>
<dbReference type="PROSITE" id="PS50885">
    <property type="entry name" value="HAMP"/>
    <property type="match status" value="1"/>
</dbReference>
<dbReference type="PANTHER" id="PTHR45436">
    <property type="entry name" value="SENSOR HISTIDINE KINASE YKOH"/>
    <property type="match status" value="1"/>
</dbReference>
<keyword evidence="7 15" id="KW-0418">Kinase</keyword>
<dbReference type="InterPro" id="IPR003594">
    <property type="entry name" value="HATPase_dom"/>
</dbReference>
<dbReference type="EC" id="2.7.13.3" evidence="3"/>
<dbReference type="PRINTS" id="PR00344">
    <property type="entry name" value="BCTRLSENSOR"/>
</dbReference>
<dbReference type="Gene3D" id="1.10.287.130">
    <property type="match status" value="1"/>
</dbReference>
<dbReference type="InterPro" id="IPR004358">
    <property type="entry name" value="Sig_transdc_His_kin-like_C"/>
</dbReference>
<dbReference type="EMBL" id="FNCI01000002">
    <property type="protein sequence ID" value="SDF82249.1"/>
    <property type="molecule type" value="Genomic_DNA"/>
</dbReference>
<keyword evidence="4" id="KW-0597">Phosphoprotein</keyword>
<evidence type="ECO:0000256" key="6">
    <source>
        <dbReference type="ARBA" id="ARBA00022692"/>
    </source>
</evidence>
<dbReference type="Pfam" id="PF00512">
    <property type="entry name" value="HisKA"/>
    <property type="match status" value="1"/>
</dbReference>
<dbReference type="InterPro" id="IPR013727">
    <property type="entry name" value="2CSK_N"/>
</dbReference>
<keyword evidence="10 12" id="KW-0472">Membrane</keyword>
<feature type="domain" description="HAMP" evidence="14">
    <location>
        <begin position="189"/>
        <end position="240"/>
    </location>
</feature>
<dbReference type="PROSITE" id="PS50109">
    <property type="entry name" value="HIS_KIN"/>
    <property type="match status" value="1"/>
</dbReference>
<dbReference type="OrthoDB" id="9809766at2"/>
<dbReference type="GO" id="GO:0000155">
    <property type="term" value="F:phosphorelay sensor kinase activity"/>
    <property type="evidence" value="ECO:0007669"/>
    <property type="project" value="InterPro"/>
</dbReference>
<dbReference type="PANTHER" id="PTHR45436:SF1">
    <property type="entry name" value="SENSOR PROTEIN QSEC"/>
    <property type="match status" value="1"/>
</dbReference>
<dbReference type="SUPFAM" id="SSF47384">
    <property type="entry name" value="Homodimeric domain of signal transducing histidine kinase"/>
    <property type="match status" value="1"/>
</dbReference>
<sequence length="483" mass="53191">MIEVAGSLKRRLAVWLLLTVTGLGALLMIEAWSSTHRAAERAFDSQLEAAALTIAEAVQWQGGEPLVEIPAAALQILATRHQERVFYAVLDADGQPVSTNMPFTIKPEWRAQVADAPWTLTTAFDDTSWRLYGREYDSAGWVSQEPVQVWVGHTRAGRQALGDELFERTLSRFLAMVLLAGILMAMALRVALGPMRRLRRQLRHRDADDMGPLDARVPEEMRELAQTLDHLFARQRHSREALLRFTADASHQLKTPLAGLKSTSELALKSQDPADWQAALLAVHDGADRTSRLASQLLSLARLRHIGEEGKVTPLDIVAVLRECVLDWAGREVARDHDLGLAELPGGPLWVRADGWAIRELLGNLIDNALRYTKAGSEITLGLSRHRDTVSLYVEDDGPGVPFEARERLLQPFERGGRQDTDGSGLGLAIVDSIARQLGGRLSLSERSPHGLIVTLHLPLIDPPSDHDASRPGEPGATRETPP</sequence>
<dbReference type="InterPro" id="IPR050428">
    <property type="entry name" value="TCS_sensor_his_kinase"/>
</dbReference>
<dbReference type="GO" id="GO:0005886">
    <property type="term" value="C:plasma membrane"/>
    <property type="evidence" value="ECO:0007669"/>
    <property type="project" value="TreeGrafter"/>
</dbReference>
<evidence type="ECO:0000256" key="9">
    <source>
        <dbReference type="ARBA" id="ARBA00023012"/>
    </source>
</evidence>
<keyword evidence="8 12" id="KW-1133">Transmembrane helix</keyword>
<comment type="catalytic activity">
    <reaction evidence="1">
        <text>ATP + protein L-histidine = ADP + protein N-phospho-L-histidine.</text>
        <dbReference type="EC" id="2.7.13.3"/>
    </reaction>
</comment>
<dbReference type="Gene3D" id="3.30.565.10">
    <property type="entry name" value="Histidine kinase-like ATPase, C-terminal domain"/>
    <property type="match status" value="1"/>
</dbReference>
<evidence type="ECO:0000256" key="5">
    <source>
        <dbReference type="ARBA" id="ARBA00022679"/>
    </source>
</evidence>
<evidence type="ECO:0000256" key="4">
    <source>
        <dbReference type="ARBA" id="ARBA00022553"/>
    </source>
</evidence>
<keyword evidence="5" id="KW-0808">Transferase</keyword>
<dbReference type="InterPro" id="IPR003661">
    <property type="entry name" value="HisK_dim/P_dom"/>
</dbReference>
<dbReference type="Pfam" id="PF02518">
    <property type="entry name" value="HATPase_c"/>
    <property type="match status" value="1"/>
</dbReference>
<evidence type="ECO:0000256" key="3">
    <source>
        <dbReference type="ARBA" id="ARBA00012438"/>
    </source>
</evidence>
<feature type="region of interest" description="Disordered" evidence="11">
    <location>
        <begin position="459"/>
        <end position="483"/>
    </location>
</feature>
<dbReference type="InterPro" id="IPR036097">
    <property type="entry name" value="HisK_dim/P_sf"/>
</dbReference>
<dbReference type="SUPFAM" id="SSF55874">
    <property type="entry name" value="ATPase domain of HSP90 chaperone/DNA topoisomerase II/histidine kinase"/>
    <property type="match status" value="1"/>
</dbReference>
<evidence type="ECO:0000256" key="1">
    <source>
        <dbReference type="ARBA" id="ARBA00000085"/>
    </source>
</evidence>
<evidence type="ECO:0000256" key="11">
    <source>
        <dbReference type="SAM" id="MobiDB-lite"/>
    </source>
</evidence>
<dbReference type="CDD" id="cd00082">
    <property type="entry name" value="HisKA"/>
    <property type="match status" value="1"/>
</dbReference>
<evidence type="ECO:0000256" key="12">
    <source>
        <dbReference type="SAM" id="Phobius"/>
    </source>
</evidence>